<evidence type="ECO:0000256" key="2">
    <source>
        <dbReference type="ARBA" id="ARBA00022827"/>
    </source>
</evidence>
<keyword evidence="2" id="KW-0274">FAD</keyword>
<gene>
    <name evidence="6" type="ORF">BU097_01800</name>
</gene>
<name>A0A418IRN1_STAXY</name>
<dbReference type="OrthoDB" id="9806565at2"/>
<proteinExistence type="predicted"/>
<feature type="domain" description="FAD-binding" evidence="5">
    <location>
        <begin position="9"/>
        <end position="346"/>
    </location>
</feature>
<dbReference type="InterPro" id="IPR002938">
    <property type="entry name" value="FAD-bd"/>
</dbReference>
<dbReference type="Gene3D" id="3.50.50.60">
    <property type="entry name" value="FAD/NAD(P)-binding domain"/>
    <property type="match status" value="1"/>
</dbReference>
<protein>
    <submittedName>
        <fullName evidence="6">FAD-dependent monooxygenase</fullName>
    </submittedName>
</protein>
<dbReference type="PANTHER" id="PTHR46972:SF1">
    <property type="entry name" value="FAD DEPENDENT OXIDOREDUCTASE DOMAIN-CONTAINING PROTEIN"/>
    <property type="match status" value="1"/>
</dbReference>
<evidence type="ECO:0000256" key="4">
    <source>
        <dbReference type="ARBA" id="ARBA00023033"/>
    </source>
</evidence>
<dbReference type="PANTHER" id="PTHR46972">
    <property type="entry name" value="MONOOXYGENASE ASQM-RELATED"/>
    <property type="match status" value="1"/>
</dbReference>
<dbReference type="EMBL" id="QXUL01000005">
    <property type="protein sequence ID" value="RIN12595.1"/>
    <property type="molecule type" value="Genomic_DNA"/>
</dbReference>
<evidence type="ECO:0000313" key="7">
    <source>
        <dbReference type="Proteomes" id="UP000285567"/>
    </source>
</evidence>
<dbReference type="GO" id="GO:0004497">
    <property type="term" value="F:monooxygenase activity"/>
    <property type="evidence" value="ECO:0007669"/>
    <property type="project" value="UniProtKB-KW"/>
</dbReference>
<evidence type="ECO:0000256" key="3">
    <source>
        <dbReference type="ARBA" id="ARBA00023002"/>
    </source>
</evidence>
<dbReference type="AlphaFoldDB" id="A0A418IRN1"/>
<dbReference type="GO" id="GO:0071949">
    <property type="term" value="F:FAD binding"/>
    <property type="evidence" value="ECO:0007669"/>
    <property type="project" value="InterPro"/>
</dbReference>
<dbReference type="PRINTS" id="PR00420">
    <property type="entry name" value="RNGMNOXGNASE"/>
</dbReference>
<keyword evidence="4 6" id="KW-0503">Monooxygenase</keyword>
<dbReference type="RefSeq" id="WP_017723920.1">
    <property type="nucleotide sequence ID" value="NZ_CABIWF010000002.1"/>
</dbReference>
<dbReference type="Proteomes" id="UP000285567">
    <property type="component" value="Unassembled WGS sequence"/>
</dbReference>
<dbReference type="InterPro" id="IPR036188">
    <property type="entry name" value="FAD/NAD-bd_sf"/>
</dbReference>
<keyword evidence="1" id="KW-0285">Flavoprotein</keyword>
<accession>A0A418IRN1</accession>
<evidence type="ECO:0000259" key="5">
    <source>
        <dbReference type="Pfam" id="PF01494"/>
    </source>
</evidence>
<reference evidence="6 7" key="1">
    <citation type="journal article" date="2016" name="Front. Microbiol.">
        <title>Comprehensive Phylogenetic Analysis of Bovine Non-aureus Staphylococci Species Based on Whole-Genome Sequencing.</title>
        <authorList>
            <person name="Naushad S."/>
            <person name="Barkema H.W."/>
            <person name="Luby C."/>
            <person name="Condas L.A."/>
            <person name="Nobrega D.B."/>
            <person name="Carson D.A."/>
            <person name="De Buck J."/>
        </authorList>
    </citation>
    <scope>NUCLEOTIDE SEQUENCE [LARGE SCALE GENOMIC DNA]</scope>
    <source>
        <strain evidence="6 7">SNUC 102</strain>
    </source>
</reference>
<dbReference type="Pfam" id="PF01494">
    <property type="entry name" value="FAD_binding_3"/>
    <property type="match status" value="1"/>
</dbReference>
<keyword evidence="7" id="KW-1185">Reference proteome</keyword>
<dbReference type="SUPFAM" id="SSF51905">
    <property type="entry name" value="FAD/NAD(P)-binding domain"/>
    <property type="match status" value="1"/>
</dbReference>
<evidence type="ECO:0000313" key="6">
    <source>
        <dbReference type="EMBL" id="RIN12595.1"/>
    </source>
</evidence>
<sequence length="376" mass="42432">MAVKNLKNIAIIGGGPGGLMLGLLIQRLGYNYTIFEKGNPHDNHQRGGSLDIHSDTGQLPIKKAGIYNEFMSCARFEGEDTRVIGADGTIYYEEDAEGDGERPEIDRGELCDIIMKQIDSHHLKYGYEFESLVQHSTQDIEIIFTNGESEHFDLVVGADGSFSKLRTHLSDVKIEYSGISMIEINIDDVKNQHPALYKYNKNGKMMALGGDQALLAQLNGDGRIKAYVSYRMDMDKLDTYKFMTLSELKEQLLLDFSGWDIQLQKYIMNMSDDVLFRRIYKLPIGFKWQHKQAITLIGDAAHLMSPFAGEGVNMALYDAFILARALEDYEKIDVALNAYEQEMYQISSTSAQASQDNLELMFSEDAAKKLGEFFKN</sequence>
<evidence type="ECO:0000256" key="1">
    <source>
        <dbReference type="ARBA" id="ARBA00022630"/>
    </source>
</evidence>
<organism evidence="6 7">
    <name type="scientific">Staphylococcus xylosus</name>
    <dbReference type="NCBI Taxonomy" id="1288"/>
    <lineage>
        <taxon>Bacteria</taxon>
        <taxon>Bacillati</taxon>
        <taxon>Bacillota</taxon>
        <taxon>Bacilli</taxon>
        <taxon>Bacillales</taxon>
        <taxon>Staphylococcaceae</taxon>
        <taxon>Staphylococcus</taxon>
    </lineage>
</organism>
<comment type="caution">
    <text evidence="6">The sequence shown here is derived from an EMBL/GenBank/DDBJ whole genome shotgun (WGS) entry which is preliminary data.</text>
</comment>
<keyword evidence="3" id="KW-0560">Oxidoreductase</keyword>